<accession>A0A0A8ZEI5</accession>
<sequence length="42" mass="5185">MRRRKVERRLCLSMRSKPRRNWRLRGSKVVGVQYHEGRKKCS</sequence>
<reference evidence="1" key="1">
    <citation type="submission" date="2014-09" db="EMBL/GenBank/DDBJ databases">
        <authorList>
            <person name="Magalhaes I.L.F."/>
            <person name="Oliveira U."/>
            <person name="Santos F.R."/>
            <person name="Vidigal T.H.D.A."/>
            <person name="Brescovit A.D."/>
            <person name="Santos A.J."/>
        </authorList>
    </citation>
    <scope>NUCLEOTIDE SEQUENCE</scope>
    <source>
        <tissue evidence="1">Shoot tissue taken approximately 20 cm above the soil surface</tissue>
    </source>
</reference>
<dbReference type="EMBL" id="GBRH01261822">
    <property type="protein sequence ID" value="JAD36073.1"/>
    <property type="molecule type" value="Transcribed_RNA"/>
</dbReference>
<evidence type="ECO:0000313" key="1">
    <source>
        <dbReference type="EMBL" id="JAD36073.1"/>
    </source>
</evidence>
<name>A0A0A8ZEI5_ARUDO</name>
<protein>
    <submittedName>
        <fullName evidence="1">Uncharacterized protein</fullName>
    </submittedName>
</protein>
<proteinExistence type="predicted"/>
<dbReference type="AlphaFoldDB" id="A0A0A8ZEI5"/>
<reference evidence="1" key="2">
    <citation type="journal article" date="2015" name="Data Brief">
        <title>Shoot transcriptome of the giant reed, Arundo donax.</title>
        <authorList>
            <person name="Barrero R.A."/>
            <person name="Guerrero F.D."/>
            <person name="Moolhuijzen P."/>
            <person name="Goolsby J.A."/>
            <person name="Tidwell J."/>
            <person name="Bellgard S.E."/>
            <person name="Bellgard M.I."/>
        </authorList>
    </citation>
    <scope>NUCLEOTIDE SEQUENCE</scope>
    <source>
        <tissue evidence="1">Shoot tissue taken approximately 20 cm above the soil surface</tissue>
    </source>
</reference>
<organism evidence="1">
    <name type="scientific">Arundo donax</name>
    <name type="common">Giant reed</name>
    <name type="synonym">Donax arundinaceus</name>
    <dbReference type="NCBI Taxonomy" id="35708"/>
    <lineage>
        <taxon>Eukaryota</taxon>
        <taxon>Viridiplantae</taxon>
        <taxon>Streptophyta</taxon>
        <taxon>Embryophyta</taxon>
        <taxon>Tracheophyta</taxon>
        <taxon>Spermatophyta</taxon>
        <taxon>Magnoliopsida</taxon>
        <taxon>Liliopsida</taxon>
        <taxon>Poales</taxon>
        <taxon>Poaceae</taxon>
        <taxon>PACMAD clade</taxon>
        <taxon>Arundinoideae</taxon>
        <taxon>Arundineae</taxon>
        <taxon>Arundo</taxon>
    </lineage>
</organism>